<evidence type="ECO:0000313" key="2">
    <source>
        <dbReference type="Proteomes" id="UP001259832"/>
    </source>
</evidence>
<dbReference type="Proteomes" id="UP001259832">
    <property type="component" value="Unassembled WGS sequence"/>
</dbReference>
<gene>
    <name evidence="1" type="ORF">P3T76_011902</name>
</gene>
<protein>
    <submittedName>
        <fullName evidence="1">Uncharacterized protein</fullName>
    </submittedName>
</protein>
<organism evidence="1 2">
    <name type="scientific">Phytophthora citrophthora</name>
    <dbReference type="NCBI Taxonomy" id="4793"/>
    <lineage>
        <taxon>Eukaryota</taxon>
        <taxon>Sar</taxon>
        <taxon>Stramenopiles</taxon>
        <taxon>Oomycota</taxon>
        <taxon>Peronosporomycetes</taxon>
        <taxon>Peronosporales</taxon>
        <taxon>Peronosporaceae</taxon>
        <taxon>Phytophthora</taxon>
    </lineage>
</organism>
<dbReference type="AlphaFoldDB" id="A0AAD9G8C4"/>
<sequence>MTSEDEQLLYSARSNTSTYSSGIDIRGCGVNLLSVKTKSSASASASYDFKLQAATDYHFTVQGFTLDGDEAQFVGQCDEDMGCDVSTTFEIYITSEPNSNELKVTKISAKKDGGDLNGELAVSGDEA</sequence>
<name>A0AAD9G8C4_9STRA</name>
<keyword evidence="2" id="KW-1185">Reference proteome</keyword>
<evidence type="ECO:0000313" key="1">
    <source>
        <dbReference type="EMBL" id="KAK1933688.1"/>
    </source>
</evidence>
<accession>A0AAD9G8C4</accession>
<dbReference type="EMBL" id="JASMQC010000028">
    <property type="protein sequence ID" value="KAK1933688.1"/>
    <property type="molecule type" value="Genomic_DNA"/>
</dbReference>
<comment type="caution">
    <text evidence="1">The sequence shown here is derived from an EMBL/GenBank/DDBJ whole genome shotgun (WGS) entry which is preliminary data.</text>
</comment>
<reference evidence="1" key="1">
    <citation type="submission" date="2023-08" db="EMBL/GenBank/DDBJ databases">
        <title>Reference Genome Resource for the Citrus Pathogen Phytophthora citrophthora.</title>
        <authorList>
            <person name="Moller H."/>
            <person name="Coetzee B."/>
            <person name="Rose L.J."/>
            <person name="Van Niekerk J.M."/>
        </authorList>
    </citation>
    <scope>NUCLEOTIDE SEQUENCE</scope>
    <source>
        <strain evidence="1">STE-U-9442</strain>
    </source>
</reference>
<proteinExistence type="predicted"/>